<dbReference type="Proteomes" id="UP000005307">
    <property type="component" value="Chromosome"/>
</dbReference>
<keyword evidence="1" id="KW-0812">Transmembrane</keyword>
<protein>
    <submittedName>
        <fullName evidence="2">Uncharacterized protein</fullName>
    </submittedName>
</protein>
<evidence type="ECO:0000313" key="3">
    <source>
        <dbReference type="Proteomes" id="UP000005307"/>
    </source>
</evidence>
<dbReference type="AlphaFoldDB" id="M9RDE8"/>
<organism evidence="2 3">
    <name type="scientific">Octadecabacter antarcticus 307</name>
    <dbReference type="NCBI Taxonomy" id="391626"/>
    <lineage>
        <taxon>Bacteria</taxon>
        <taxon>Pseudomonadati</taxon>
        <taxon>Pseudomonadota</taxon>
        <taxon>Alphaproteobacteria</taxon>
        <taxon>Rhodobacterales</taxon>
        <taxon>Roseobacteraceae</taxon>
        <taxon>Octadecabacter</taxon>
    </lineage>
</organism>
<keyword evidence="1" id="KW-0472">Membrane</keyword>
<sequence length="132" mass="14732">MDTEPMNISVLIVAIITLIAFVAHVFGGTRETAAIAPKEDDRLVVSWVQAMCAFQMLAVDLLALALLLFAIVFWDLGPGESMILQLASALYFLWGIVWVVQVLWLKRPSATLLRLPHWMIWLLCSGLLFFGS</sequence>
<name>M9RDE8_9RHOB</name>
<feature type="transmembrane region" description="Helical" evidence="1">
    <location>
        <begin position="6"/>
        <end position="26"/>
    </location>
</feature>
<accession>M9RDE8</accession>
<dbReference type="eggNOG" id="ENOG5032X44">
    <property type="taxonomic scope" value="Bacteria"/>
</dbReference>
<dbReference type="KEGG" id="oat:OAN307_c22240"/>
<dbReference type="EMBL" id="CP003740">
    <property type="protein sequence ID" value="AGI67850.1"/>
    <property type="molecule type" value="Genomic_DNA"/>
</dbReference>
<evidence type="ECO:0000256" key="1">
    <source>
        <dbReference type="SAM" id="Phobius"/>
    </source>
</evidence>
<feature type="transmembrane region" description="Helical" evidence="1">
    <location>
        <begin position="47"/>
        <end position="74"/>
    </location>
</feature>
<keyword evidence="3" id="KW-1185">Reference proteome</keyword>
<keyword evidence="1" id="KW-1133">Transmembrane helix</keyword>
<gene>
    <name evidence="2" type="ORF">OAN307_c22240</name>
</gene>
<evidence type="ECO:0000313" key="2">
    <source>
        <dbReference type="EMBL" id="AGI67850.1"/>
    </source>
</evidence>
<reference evidence="2 3" key="1">
    <citation type="journal article" date="2013" name="PLoS ONE">
        <title>Poles Apart: Arctic and Antarctic Octadecabacter strains Share High Genome Plasticity and a New Type of Xanthorhodopsin.</title>
        <authorList>
            <person name="Vollmers J."/>
            <person name="Voget S."/>
            <person name="Dietrich S."/>
            <person name="Gollnow K."/>
            <person name="Smits M."/>
            <person name="Meyer K."/>
            <person name="Brinkhoff T."/>
            <person name="Simon M."/>
            <person name="Daniel R."/>
        </authorList>
    </citation>
    <scope>NUCLEOTIDE SEQUENCE [LARGE SCALE GENOMIC DNA]</scope>
    <source>
        <strain evidence="2 3">307</strain>
    </source>
</reference>
<proteinExistence type="predicted"/>
<dbReference type="HOGENOM" id="CLU_1795040_0_0_5"/>
<feature type="transmembrane region" description="Helical" evidence="1">
    <location>
        <begin position="86"/>
        <end position="105"/>
    </location>
</feature>
<feature type="transmembrane region" description="Helical" evidence="1">
    <location>
        <begin position="112"/>
        <end position="131"/>
    </location>
</feature>